<dbReference type="InterPro" id="IPR052155">
    <property type="entry name" value="Biofilm_reg_signaling"/>
</dbReference>
<feature type="domain" description="PAC" evidence="3">
    <location>
        <begin position="82"/>
        <end position="134"/>
    </location>
</feature>
<dbReference type="Gene3D" id="3.20.20.450">
    <property type="entry name" value="EAL domain"/>
    <property type="match status" value="1"/>
</dbReference>
<dbReference type="InterPro" id="IPR018060">
    <property type="entry name" value="HTH_AraC"/>
</dbReference>
<dbReference type="PROSITE" id="PS50113">
    <property type="entry name" value="PAC"/>
    <property type="match status" value="1"/>
</dbReference>
<dbReference type="PROSITE" id="PS50887">
    <property type="entry name" value="GGDEF"/>
    <property type="match status" value="1"/>
</dbReference>
<dbReference type="Gene3D" id="2.10.70.100">
    <property type="match status" value="1"/>
</dbReference>
<dbReference type="FunFam" id="3.20.20.450:FF:000001">
    <property type="entry name" value="Cyclic di-GMP phosphodiesterase yahA"/>
    <property type="match status" value="1"/>
</dbReference>
<evidence type="ECO:0000259" key="2">
    <source>
        <dbReference type="PROSITE" id="PS50112"/>
    </source>
</evidence>
<feature type="domain" description="HTH araC/xylS-type" evidence="1">
    <location>
        <begin position="30"/>
        <end position="53"/>
    </location>
</feature>
<dbReference type="InterPro" id="IPR013655">
    <property type="entry name" value="PAS_fold_3"/>
</dbReference>
<dbReference type="EMBL" id="CAKJTG010000007">
    <property type="protein sequence ID" value="CAG9607862.1"/>
    <property type="molecule type" value="Genomic_DNA"/>
</dbReference>
<accession>A0A9C7L9Y0</accession>
<dbReference type="RefSeq" id="WP_230496117.1">
    <property type="nucleotide sequence ID" value="NZ_CAKJTG010000007.1"/>
</dbReference>
<dbReference type="InterPro" id="IPR000014">
    <property type="entry name" value="PAS"/>
</dbReference>
<sequence length="562" mass="64357">MHERLSLQTEDFIRLINHMDVAVWIINIQNNKALFSEGFRKVFGRSPGEFYQDAGLWEKTIHPEDISVVKKRKSDKQKREVTIDEYRIITPNGDVRWVQDRGIPYQDTDGQWSIYIGMLLDITERKKTDEKIKYLAYHDDLTGLPNRKFFNEHLDITIKNANLNDKLTLLFIDLDQFKIVNDTLGHNIGDQLLNEVGKRISNSVRSQDIVARHAGDEFIILVENVSNNEIDTIAGKILRSLEAPFFIIENEIFISASIGISIYPLHGRDPETLIKNADAAMYDAKFYGKNNFKYYSLEIENANNRKMTIINGLHKALENKEFELFYQPKIFTSSKAVAGVEALLRWNHPLHGFISPGEFIPVAEETGMIIPIGEWVLQEACKNYKDWESQGIAPGNLCINISPRQLMDSQLLNKVKSILKEQHFIAQHLEIEITESVAIDNFEDTISKLNQIREFGIKVALDDFGTGYSSLNYLRQFPIDCLKIDRSFINDVMQNCQTAAIVTSIISIAHSLNLPVIAEGVETEEQFNFLYDLNCDYIQGYFISPPVPISNMEEILRKNASP</sequence>
<dbReference type="Pfam" id="PF00990">
    <property type="entry name" value="GGDEF"/>
    <property type="match status" value="1"/>
</dbReference>
<dbReference type="AlphaFoldDB" id="A0A9C7L9Y0"/>
<comment type="caution">
    <text evidence="6">The sequence shown here is derived from an EMBL/GenBank/DDBJ whole genome shotgun (WGS) entry which is preliminary data.</text>
</comment>
<dbReference type="InterPro" id="IPR035919">
    <property type="entry name" value="EAL_sf"/>
</dbReference>
<dbReference type="SMART" id="SM00052">
    <property type="entry name" value="EAL"/>
    <property type="match status" value="1"/>
</dbReference>
<dbReference type="Proteomes" id="UP000789845">
    <property type="component" value="Unassembled WGS sequence"/>
</dbReference>
<reference evidence="6" key="1">
    <citation type="submission" date="2021-10" db="EMBL/GenBank/DDBJ databases">
        <authorList>
            <person name="Criscuolo A."/>
        </authorList>
    </citation>
    <scope>NUCLEOTIDE SEQUENCE</scope>
    <source>
        <strain evidence="6">CIP111885</strain>
    </source>
</reference>
<dbReference type="CDD" id="cd01948">
    <property type="entry name" value="EAL"/>
    <property type="match status" value="1"/>
</dbReference>
<dbReference type="InterPro" id="IPR001610">
    <property type="entry name" value="PAC"/>
</dbReference>
<keyword evidence="7" id="KW-1185">Reference proteome</keyword>
<feature type="domain" description="GGDEF" evidence="5">
    <location>
        <begin position="165"/>
        <end position="297"/>
    </location>
</feature>
<dbReference type="InterPro" id="IPR043128">
    <property type="entry name" value="Rev_trsase/Diguanyl_cyclase"/>
</dbReference>
<dbReference type="FunFam" id="3.30.70.270:FF:000001">
    <property type="entry name" value="Diguanylate cyclase domain protein"/>
    <property type="match status" value="1"/>
</dbReference>
<dbReference type="SMART" id="SM00086">
    <property type="entry name" value="PAC"/>
    <property type="match status" value="1"/>
</dbReference>
<dbReference type="Pfam" id="PF08447">
    <property type="entry name" value="PAS_3"/>
    <property type="match status" value="1"/>
</dbReference>
<feature type="domain" description="PAS" evidence="2">
    <location>
        <begin position="8"/>
        <end position="80"/>
    </location>
</feature>
<dbReference type="PANTHER" id="PTHR44757:SF2">
    <property type="entry name" value="BIOFILM ARCHITECTURE MAINTENANCE PROTEIN MBAA"/>
    <property type="match status" value="1"/>
</dbReference>
<feature type="domain" description="EAL" evidence="4">
    <location>
        <begin position="306"/>
        <end position="560"/>
    </location>
</feature>
<dbReference type="NCBIfam" id="TIGR00254">
    <property type="entry name" value="GGDEF"/>
    <property type="match status" value="1"/>
</dbReference>
<gene>
    <name evidence="6" type="ORF">NEOCIP111885_01554</name>
</gene>
<dbReference type="PROSITE" id="PS50883">
    <property type="entry name" value="EAL"/>
    <property type="match status" value="1"/>
</dbReference>
<dbReference type="InterPro" id="IPR000700">
    <property type="entry name" value="PAS-assoc_C"/>
</dbReference>
<dbReference type="SMART" id="SM00091">
    <property type="entry name" value="PAS"/>
    <property type="match status" value="1"/>
</dbReference>
<dbReference type="CDD" id="cd01949">
    <property type="entry name" value="GGDEF"/>
    <property type="match status" value="1"/>
</dbReference>
<dbReference type="InterPro" id="IPR000160">
    <property type="entry name" value="GGDEF_dom"/>
</dbReference>
<protein>
    <recommendedName>
        <fullName evidence="8">EAL domain-containing protein</fullName>
    </recommendedName>
</protein>
<dbReference type="Gene3D" id="3.30.450.20">
    <property type="entry name" value="PAS domain"/>
    <property type="match status" value="1"/>
</dbReference>
<dbReference type="PROSITE" id="PS01124">
    <property type="entry name" value="HTH_ARAC_FAMILY_2"/>
    <property type="match status" value="1"/>
</dbReference>
<dbReference type="CDD" id="cd00130">
    <property type="entry name" value="PAS"/>
    <property type="match status" value="1"/>
</dbReference>
<evidence type="ECO:0000259" key="5">
    <source>
        <dbReference type="PROSITE" id="PS50887"/>
    </source>
</evidence>
<evidence type="ECO:0008006" key="8">
    <source>
        <dbReference type="Google" id="ProtNLM"/>
    </source>
</evidence>
<dbReference type="SUPFAM" id="SSF55785">
    <property type="entry name" value="PYP-like sensor domain (PAS domain)"/>
    <property type="match status" value="1"/>
</dbReference>
<dbReference type="PROSITE" id="PS50112">
    <property type="entry name" value="PAS"/>
    <property type="match status" value="1"/>
</dbReference>
<dbReference type="Pfam" id="PF00563">
    <property type="entry name" value="EAL"/>
    <property type="match status" value="1"/>
</dbReference>
<evidence type="ECO:0000313" key="7">
    <source>
        <dbReference type="Proteomes" id="UP000789845"/>
    </source>
</evidence>
<evidence type="ECO:0000259" key="4">
    <source>
        <dbReference type="PROSITE" id="PS50883"/>
    </source>
</evidence>
<dbReference type="SUPFAM" id="SSF141868">
    <property type="entry name" value="EAL domain-like"/>
    <property type="match status" value="1"/>
</dbReference>
<evidence type="ECO:0000259" key="1">
    <source>
        <dbReference type="PROSITE" id="PS01124"/>
    </source>
</evidence>
<dbReference type="Gene3D" id="3.30.70.270">
    <property type="match status" value="1"/>
</dbReference>
<organism evidence="6 7">
    <name type="scientific">Pseudoneobacillus rhizosphaerae</name>
    <dbReference type="NCBI Taxonomy" id="2880968"/>
    <lineage>
        <taxon>Bacteria</taxon>
        <taxon>Bacillati</taxon>
        <taxon>Bacillota</taxon>
        <taxon>Bacilli</taxon>
        <taxon>Bacillales</taxon>
        <taxon>Bacillaceae</taxon>
        <taxon>Pseudoneobacillus</taxon>
    </lineage>
</organism>
<dbReference type="NCBIfam" id="TIGR00229">
    <property type="entry name" value="sensory_box"/>
    <property type="match status" value="1"/>
</dbReference>
<evidence type="ECO:0000259" key="3">
    <source>
        <dbReference type="PROSITE" id="PS50113"/>
    </source>
</evidence>
<dbReference type="SMART" id="SM00267">
    <property type="entry name" value="GGDEF"/>
    <property type="match status" value="1"/>
</dbReference>
<name>A0A9C7L9Y0_9BACI</name>
<proteinExistence type="predicted"/>
<dbReference type="GO" id="GO:0043565">
    <property type="term" value="F:sequence-specific DNA binding"/>
    <property type="evidence" value="ECO:0007669"/>
    <property type="project" value="InterPro"/>
</dbReference>
<dbReference type="InterPro" id="IPR035965">
    <property type="entry name" value="PAS-like_dom_sf"/>
</dbReference>
<dbReference type="GO" id="GO:0003700">
    <property type="term" value="F:DNA-binding transcription factor activity"/>
    <property type="evidence" value="ECO:0007669"/>
    <property type="project" value="InterPro"/>
</dbReference>
<dbReference type="InterPro" id="IPR001633">
    <property type="entry name" value="EAL_dom"/>
</dbReference>
<dbReference type="SUPFAM" id="SSF55073">
    <property type="entry name" value="Nucleotide cyclase"/>
    <property type="match status" value="1"/>
</dbReference>
<evidence type="ECO:0000313" key="6">
    <source>
        <dbReference type="EMBL" id="CAG9607862.1"/>
    </source>
</evidence>
<dbReference type="PANTHER" id="PTHR44757">
    <property type="entry name" value="DIGUANYLATE CYCLASE DGCP"/>
    <property type="match status" value="1"/>
</dbReference>
<dbReference type="InterPro" id="IPR029787">
    <property type="entry name" value="Nucleotide_cyclase"/>
</dbReference>